<keyword evidence="3" id="KW-1185">Reference proteome</keyword>
<dbReference type="PANTHER" id="PTHR39515">
    <property type="entry name" value="CONSERVED PROTEIN"/>
    <property type="match status" value="1"/>
</dbReference>
<dbReference type="RefSeq" id="WP_145647436.1">
    <property type="nucleotide sequence ID" value="NZ_VLLB01000001.1"/>
</dbReference>
<reference evidence="2 3" key="1">
    <citation type="journal article" date="2015" name="Stand. Genomic Sci.">
        <title>Genomic Encyclopedia of Bacterial and Archaeal Type Strains, Phase III: the genomes of soil and plant-associated and newly described type strains.</title>
        <authorList>
            <person name="Whitman W.B."/>
            <person name="Woyke T."/>
            <person name="Klenk H.P."/>
            <person name="Zhou Y."/>
            <person name="Lilburn T.G."/>
            <person name="Beck B.J."/>
            <person name="De Vos P."/>
            <person name="Vandamme P."/>
            <person name="Eisen J.A."/>
            <person name="Garrity G."/>
            <person name="Hugenholtz P."/>
            <person name="Kyrpides N.C."/>
        </authorList>
    </citation>
    <scope>NUCLEOTIDE SEQUENCE [LARGE SCALE GENOMIC DNA]</scope>
    <source>
        <strain evidence="2 3">CGMCC 1.10822</strain>
    </source>
</reference>
<sequence>MTPRKPSVRATGIAEDLRGALKLLMREFRRDAERGDAGLSLMQTMLLATVLENPGIGVADLARLQNVRGPTISGQVKALEAAGLLERSAPVPPDRRRTGLQLTPAAHEHLQRIQKERLDWLAHRVARLDAAQLDALAAAIEPLTAIARP</sequence>
<dbReference type="PANTHER" id="PTHR39515:SF2">
    <property type="entry name" value="HTH-TYPE TRANSCRIPTIONAL REGULATOR RV0880"/>
    <property type="match status" value="1"/>
</dbReference>
<dbReference type="SUPFAM" id="SSF46785">
    <property type="entry name" value="Winged helix' DNA-binding domain"/>
    <property type="match status" value="1"/>
</dbReference>
<dbReference type="Proteomes" id="UP000318431">
    <property type="component" value="Unassembled WGS sequence"/>
</dbReference>
<dbReference type="InterPro" id="IPR052526">
    <property type="entry name" value="HTH-type_Bedaq_tolerance"/>
</dbReference>
<proteinExistence type="predicted"/>
<feature type="domain" description="HTH marR-type" evidence="1">
    <location>
        <begin position="10"/>
        <end position="145"/>
    </location>
</feature>
<dbReference type="InterPro" id="IPR036388">
    <property type="entry name" value="WH-like_DNA-bd_sf"/>
</dbReference>
<dbReference type="InterPro" id="IPR036390">
    <property type="entry name" value="WH_DNA-bd_sf"/>
</dbReference>
<dbReference type="PROSITE" id="PS50995">
    <property type="entry name" value="HTH_MARR_2"/>
    <property type="match status" value="1"/>
</dbReference>
<dbReference type="AlphaFoldDB" id="A0A562RKW9"/>
<comment type="caution">
    <text evidence="2">The sequence shown here is derived from an EMBL/GenBank/DDBJ whole genome shotgun (WGS) entry which is preliminary data.</text>
</comment>
<dbReference type="SMART" id="SM00347">
    <property type="entry name" value="HTH_MARR"/>
    <property type="match status" value="1"/>
</dbReference>
<dbReference type="OrthoDB" id="8684306at2"/>
<keyword evidence="2" id="KW-0238">DNA-binding</keyword>
<dbReference type="Pfam" id="PF12802">
    <property type="entry name" value="MarR_2"/>
    <property type="match status" value="1"/>
</dbReference>
<protein>
    <submittedName>
        <fullName evidence="2">DNA-binding MarR family transcriptional regulator</fullName>
    </submittedName>
</protein>
<dbReference type="GO" id="GO:0003700">
    <property type="term" value="F:DNA-binding transcription factor activity"/>
    <property type="evidence" value="ECO:0007669"/>
    <property type="project" value="InterPro"/>
</dbReference>
<gene>
    <name evidence="2" type="ORF">IP91_00768</name>
</gene>
<dbReference type="GO" id="GO:0003677">
    <property type="term" value="F:DNA binding"/>
    <property type="evidence" value="ECO:0007669"/>
    <property type="project" value="UniProtKB-KW"/>
</dbReference>
<dbReference type="InterPro" id="IPR000835">
    <property type="entry name" value="HTH_MarR-typ"/>
</dbReference>
<accession>A0A562RKW9</accession>
<evidence type="ECO:0000259" key="1">
    <source>
        <dbReference type="PROSITE" id="PS50995"/>
    </source>
</evidence>
<name>A0A562RKW9_9BURK</name>
<organism evidence="2 3">
    <name type="scientific">Pseudoduganella lurida</name>
    <dbReference type="NCBI Taxonomy" id="1036180"/>
    <lineage>
        <taxon>Bacteria</taxon>
        <taxon>Pseudomonadati</taxon>
        <taxon>Pseudomonadota</taxon>
        <taxon>Betaproteobacteria</taxon>
        <taxon>Burkholderiales</taxon>
        <taxon>Oxalobacteraceae</taxon>
        <taxon>Telluria group</taxon>
        <taxon>Pseudoduganella</taxon>
    </lineage>
</organism>
<dbReference type="EMBL" id="VLLB01000001">
    <property type="protein sequence ID" value="TWI69695.1"/>
    <property type="molecule type" value="Genomic_DNA"/>
</dbReference>
<dbReference type="Gene3D" id="1.10.10.10">
    <property type="entry name" value="Winged helix-like DNA-binding domain superfamily/Winged helix DNA-binding domain"/>
    <property type="match status" value="1"/>
</dbReference>
<evidence type="ECO:0000313" key="2">
    <source>
        <dbReference type="EMBL" id="TWI69695.1"/>
    </source>
</evidence>
<evidence type="ECO:0000313" key="3">
    <source>
        <dbReference type="Proteomes" id="UP000318431"/>
    </source>
</evidence>